<proteinExistence type="predicted"/>
<evidence type="ECO:0000313" key="7">
    <source>
        <dbReference type="Proteomes" id="UP000886885"/>
    </source>
</evidence>
<feature type="domain" description="BED-type" evidence="5">
    <location>
        <begin position="34"/>
        <end position="65"/>
    </location>
</feature>
<evidence type="ECO:0000259" key="5">
    <source>
        <dbReference type="Pfam" id="PF02892"/>
    </source>
</evidence>
<sequence length="118" mass="13116">MIKPQRLQVALKHLISTTINCVMTAGEVSINIHDHGAALDEKKKRVQCNYCGKVLSGFSRLKYHVGGIRGDVVPCEKVAENVRESFRSMLLETKRASRDNKGSESVSPRSPLEEILLP</sequence>
<evidence type="ECO:0000313" key="6">
    <source>
        <dbReference type="EMBL" id="KAG6767761.1"/>
    </source>
</evidence>
<keyword evidence="1" id="KW-0479">Metal-binding</keyword>
<dbReference type="Pfam" id="PF02892">
    <property type="entry name" value="zf-BED"/>
    <property type="match status" value="1"/>
</dbReference>
<feature type="compositionally biased region" description="Basic and acidic residues" evidence="4">
    <location>
        <begin position="93"/>
        <end position="102"/>
    </location>
</feature>
<name>A0A8X7ZEA5_POPTO</name>
<keyword evidence="2" id="KW-0863">Zinc-finger</keyword>
<evidence type="ECO:0000256" key="2">
    <source>
        <dbReference type="ARBA" id="ARBA00022771"/>
    </source>
</evidence>
<dbReference type="OrthoDB" id="1740973at2759"/>
<dbReference type="AlphaFoldDB" id="A0A8X7ZEA5"/>
<evidence type="ECO:0000256" key="1">
    <source>
        <dbReference type="ARBA" id="ARBA00022723"/>
    </source>
</evidence>
<organism evidence="6 7">
    <name type="scientific">Populus tomentosa</name>
    <name type="common">Chinese white poplar</name>
    <dbReference type="NCBI Taxonomy" id="118781"/>
    <lineage>
        <taxon>Eukaryota</taxon>
        <taxon>Viridiplantae</taxon>
        <taxon>Streptophyta</taxon>
        <taxon>Embryophyta</taxon>
        <taxon>Tracheophyta</taxon>
        <taxon>Spermatophyta</taxon>
        <taxon>Magnoliopsida</taxon>
        <taxon>eudicotyledons</taxon>
        <taxon>Gunneridae</taxon>
        <taxon>Pentapetalae</taxon>
        <taxon>rosids</taxon>
        <taxon>fabids</taxon>
        <taxon>Malpighiales</taxon>
        <taxon>Salicaceae</taxon>
        <taxon>Saliceae</taxon>
        <taxon>Populus</taxon>
    </lineage>
</organism>
<keyword evidence="7" id="KW-1185">Reference proteome</keyword>
<dbReference type="GO" id="GO:0003677">
    <property type="term" value="F:DNA binding"/>
    <property type="evidence" value="ECO:0007669"/>
    <property type="project" value="InterPro"/>
</dbReference>
<dbReference type="GO" id="GO:0008270">
    <property type="term" value="F:zinc ion binding"/>
    <property type="evidence" value="ECO:0007669"/>
    <property type="project" value="UniProtKB-KW"/>
</dbReference>
<gene>
    <name evidence="6" type="ORF">POTOM_026647</name>
</gene>
<feature type="region of interest" description="Disordered" evidence="4">
    <location>
        <begin position="93"/>
        <end position="118"/>
    </location>
</feature>
<protein>
    <recommendedName>
        <fullName evidence="5">BED-type domain-containing protein</fullName>
    </recommendedName>
</protein>
<comment type="caution">
    <text evidence="6">The sequence shown here is derived from an EMBL/GenBank/DDBJ whole genome shotgun (WGS) entry which is preliminary data.</text>
</comment>
<dbReference type="PANTHER" id="PTHR46951">
    <property type="entry name" value="BED-TYPE DOMAIN-CONTAINING PROTEIN"/>
    <property type="match status" value="1"/>
</dbReference>
<evidence type="ECO:0000256" key="3">
    <source>
        <dbReference type="ARBA" id="ARBA00022833"/>
    </source>
</evidence>
<dbReference type="PANTHER" id="PTHR46951:SF2">
    <property type="entry name" value="BED-TYPE DOMAIN-CONTAINING PROTEIN"/>
    <property type="match status" value="1"/>
</dbReference>
<dbReference type="EMBL" id="JAAWWB010000013">
    <property type="protein sequence ID" value="KAG6767761.1"/>
    <property type="molecule type" value="Genomic_DNA"/>
</dbReference>
<reference evidence="6" key="1">
    <citation type="journal article" date="2020" name="bioRxiv">
        <title>Hybrid origin of Populus tomentosa Carr. identified through genome sequencing and phylogenomic analysis.</title>
        <authorList>
            <person name="An X."/>
            <person name="Gao K."/>
            <person name="Chen Z."/>
            <person name="Li J."/>
            <person name="Yang X."/>
            <person name="Yang X."/>
            <person name="Zhou J."/>
            <person name="Guo T."/>
            <person name="Zhao T."/>
            <person name="Huang S."/>
            <person name="Miao D."/>
            <person name="Khan W.U."/>
            <person name="Rao P."/>
            <person name="Ye M."/>
            <person name="Lei B."/>
            <person name="Liao W."/>
            <person name="Wang J."/>
            <person name="Ji L."/>
            <person name="Li Y."/>
            <person name="Guo B."/>
            <person name="Mustafa N.S."/>
            <person name="Li S."/>
            <person name="Yun Q."/>
            <person name="Keller S.R."/>
            <person name="Mao J."/>
            <person name="Zhang R."/>
            <person name="Strauss S.H."/>
        </authorList>
    </citation>
    <scope>NUCLEOTIDE SEQUENCE</scope>
    <source>
        <strain evidence="6">GM15</strain>
        <tissue evidence="6">Leaf</tissue>
    </source>
</reference>
<evidence type="ECO:0000256" key="4">
    <source>
        <dbReference type="SAM" id="MobiDB-lite"/>
    </source>
</evidence>
<dbReference type="InterPro" id="IPR003656">
    <property type="entry name" value="Znf_BED"/>
</dbReference>
<accession>A0A8X7ZEA5</accession>
<keyword evidence="3" id="KW-0862">Zinc</keyword>
<dbReference type="Proteomes" id="UP000886885">
    <property type="component" value="Chromosome 7A"/>
</dbReference>